<feature type="domain" description="Kazal-like" evidence="2">
    <location>
        <begin position="25"/>
        <end position="80"/>
    </location>
</feature>
<dbReference type="Proteomes" id="UP001151699">
    <property type="component" value="Unassembled WGS sequence"/>
</dbReference>
<name>A0A9Q0MKN7_9DIPT</name>
<dbReference type="SUPFAM" id="SSF100895">
    <property type="entry name" value="Kazal-type serine protease inhibitors"/>
    <property type="match status" value="1"/>
</dbReference>
<keyword evidence="1" id="KW-0732">Signal</keyword>
<dbReference type="InterPro" id="IPR002350">
    <property type="entry name" value="Kazal_dom"/>
</dbReference>
<evidence type="ECO:0000256" key="1">
    <source>
        <dbReference type="SAM" id="SignalP"/>
    </source>
</evidence>
<feature type="signal peptide" evidence="1">
    <location>
        <begin position="1"/>
        <end position="23"/>
    </location>
</feature>
<dbReference type="Pfam" id="PF07648">
    <property type="entry name" value="Kazal_2"/>
    <property type="match status" value="1"/>
</dbReference>
<protein>
    <submittedName>
        <fullName evidence="3">Turripeptide Ici9.2</fullName>
    </submittedName>
</protein>
<dbReference type="InterPro" id="IPR036058">
    <property type="entry name" value="Kazal_dom_sf"/>
</dbReference>
<dbReference type="PROSITE" id="PS51465">
    <property type="entry name" value="KAZAL_2"/>
    <property type="match status" value="1"/>
</dbReference>
<keyword evidence="4" id="KW-1185">Reference proteome</keyword>
<organism evidence="3 4">
    <name type="scientific">Pseudolycoriella hygida</name>
    <dbReference type="NCBI Taxonomy" id="35572"/>
    <lineage>
        <taxon>Eukaryota</taxon>
        <taxon>Metazoa</taxon>
        <taxon>Ecdysozoa</taxon>
        <taxon>Arthropoda</taxon>
        <taxon>Hexapoda</taxon>
        <taxon>Insecta</taxon>
        <taxon>Pterygota</taxon>
        <taxon>Neoptera</taxon>
        <taxon>Endopterygota</taxon>
        <taxon>Diptera</taxon>
        <taxon>Nematocera</taxon>
        <taxon>Sciaroidea</taxon>
        <taxon>Sciaridae</taxon>
        <taxon>Pseudolycoriella</taxon>
    </lineage>
</organism>
<accession>A0A9Q0MKN7</accession>
<dbReference type="OrthoDB" id="7783180at2759"/>
<evidence type="ECO:0000313" key="3">
    <source>
        <dbReference type="EMBL" id="KAJ6633259.1"/>
    </source>
</evidence>
<proteinExistence type="predicted"/>
<evidence type="ECO:0000259" key="2">
    <source>
        <dbReference type="PROSITE" id="PS51465"/>
    </source>
</evidence>
<feature type="chain" id="PRO_5040279163" evidence="1">
    <location>
        <begin position="24"/>
        <end position="80"/>
    </location>
</feature>
<comment type="caution">
    <text evidence="3">The sequence shown here is derived from an EMBL/GenBank/DDBJ whole genome shotgun (WGS) entry which is preliminary data.</text>
</comment>
<gene>
    <name evidence="3" type="primary">TU92</name>
    <name evidence="3" type="ORF">Bhyg_15593</name>
</gene>
<sequence>MLRLAICFVALATFYLNSIPIRAQQANTNGCDTFCNLSYVPICGIDDRGLKKIFPNECVMKSENCVNKSSFQRIGNGTCP</sequence>
<dbReference type="EMBL" id="WJQU01002129">
    <property type="protein sequence ID" value="KAJ6633259.1"/>
    <property type="molecule type" value="Genomic_DNA"/>
</dbReference>
<dbReference type="AlphaFoldDB" id="A0A9Q0MKN7"/>
<evidence type="ECO:0000313" key="4">
    <source>
        <dbReference type="Proteomes" id="UP001151699"/>
    </source>
</evidence>
<reference evidence="3" key="1">
    <citation type="submission" date="2022-07" db="EMBL/GenBank/DDBJ databases">
        <authorList>
            <person name="Trinca V."/>
            <person name="Uliana J.V.C."/>
            <person name="Torres T.T."/>
            <person name="Ward R.J."/>
            <person name="Monesi N."/>
        </authorList>
    </citation>
    <scope>NUCLEOTIDE SEQUENCE</scope>
    <source>
        <strain evidence="3">HSMRA1968</strain>
        <tissue evidence="3">Whole embryos</tissue>
    </source>
</reference>
<dbReference type="Gene3D" id="3.30.60.30">
    <property type="match status" value="1"/>
</dbReference>